<dbReference type="Pfam" id="PF08734">
    <property type="entry name" value="GYD"/>
    <property type="match status" value="1"/>
</dbReference>
<organism evidence="1">
    <name type="scientific">uncultured Rubrobacteraceae bacterium</name>
    <dbReference type="NCBI Taxonomy" id="349277"/>
    <lineage>
        <taxon>Bacteria</taxon>
        <taxon>Bacillati</taxon>
        <taxon>Actinomycetota</taxon>
        <taxon>Rubrobacteria</taxon>
        <taxon>Rubrobacterales</taxon>
        <taxon>Rubrobacteraceae</taxon>
        <taxon>environmental samples</taxon>
    </lineage>
</organism>
<name>A0A6J4P087_9ACTN</name>
<reference evidence="1" key="1">
    <citation type="submission" date="2020-02" db="EMBL/GenBank/DDBJ databases">
        <authorList>
            <person name="Meier V. D."/>
        </authorList>
    </citation>
    <scope>NUCLEOTIDE SEQUENCE</scope>
    <source>
        <strain evidence="1">AVDCRST_MAG55</strain>
    </source>
</reference>
<dbReference type="InterPro" id="IPR014845">
    <property type="entry name" value="GYD/TTHA1554"/>
</dbReference>
<protein>
    <submittedName>
        <fullName evidence="1">Uncharacterized protein</fullName>
    </submittedName>
</protein>
<sequence length="47" mass="5286">MPTFLEGPDHENATAFLLEVGTRGVVRTTTLRAYDHEEMLGINRRLG</sequence>
<dbReference type="AlphaFoldDB" id="A0A6J4P087"/>
<accession>A0A6J4P087</accession>
<dbReference type="EMBL" id="CADCUZ010000031">
    <property type="protein sequence ID" value="CAA9402415.1"/>
    <property type="molecule type" value="Genomic_DNA"/>
</dbReference>
<gene>
    <name evidence="1" type="ORF">AVDCRST_MAG55-752</name>
</gene>
<proteinExistence type="predicted"/>
<evidence type="ECO:0000313" key="1">
    <source>
        <dbReference type="EMBL" id="CAA9402415.1"/>
    </source>
</evidence>